<feature type="non-terminal residue" evidence="1">
    <location>
        <position position="31"/>
    </location>
</feature>
<evidence type="ECO:0000313" key="1">
    <source>
        <dbReference type="EMBL" id="CAF4259491.1"/>
    </source>
</evidence>
<protein>
    <submittedName>
        <fullName evidence="1">Uncharacterized protein</fullName>
    </submittedName>
</protein>
<sequence length="31" mass="3655">MLPDADFDADPEYYAYFARKLSFVGRNLKIQ</sequence>
<name>A0A820FDS0_9BILA</name>
<reference evidence="1" key="1">
    <citation type="submission" date="2021-02" db="EMBL/GenBank/DDBJ databases">
        <authorList>
            <person name="Nowell W R."/>
        </authorList>
    </citation>
    <scope>NUCLEOTIDE SEQUENCE</scope>
</reference>
<accession>A0A820FDS0</accession>
<dbReference type="EMBL" id="CAJOBD010024386">
    <property type="protein sequence ID" value="CAF4259491.1"/>
    <property type="molecule type" value="Genomic_DNA"/>
</dbReference>
<dbReference type="AlphaFoldDB" id="A0A820FDS0"/>
<gene>
    <name evidence="1" type="ORF">JBS370_LOCUS39017</name>
</gene>
<organism evidence="1 2">
    <name type="scientific">Rotaria sordida</name>
    <dbReference type="NCBI Taxonomy" id="392033"/>
    <lineage>
        <taxon>Eukaryota</taxon>
        <taxon>Metazoa</taxon>
        <taxon>Spiralia</taxon>
        <taxon>Gnathifera</taxon>
        <taxon>Rotifera</taxon>
        <taxon>Eurotatoria</taxon>
        <taxon>Bdelloidea</taxon>
        <taxon>Philodinida</taxon>
        <taxon>Philodinidae</taxon>
        <taxon>Rotaria</taxon>
    </lineage>
</organism>
<dbReference type="Proteomes" id="UP000663836">
    <property type="component" value="Unassembled WGS sequence"/>
</dbReference>
<proteinExistence type="predicted"/>
<evidence type="ECO:0000313" key="2">
    <source>
        <dbReference type="Proteomes" id="UP000663836"/>
    </source>
</evidence>
<comment type="caution">
    <text evidence="1">The sequence shown here is derived from an EMBL/GenBank/DDBJ whole genome shotgun (WGS) entry which is preliminary data.</text>
</comment>